<name>A0A9N9EYM4_FUNMO</name>
<evidence type="ECO:0000313" key="2">
    <source>
        <dbReference type="Proteomes" id="UP000789375"/>
    </source>
</evidence>
<comment type="caution">
    <text evidence="1">The sequence shown here is derived from an EMBL/GenBank/DDBJ whole genome shotgun (WGS) entry which is preliminary data.</text>
</comment>
<protein>
    <submittedName>
        <fullName evidence="1">7220_t:CDS:1</fullName>
    </submittedName>
</protein>
<dbReference type="Proteomes" id="UP000789375">
    <property type="component" value="Unassembled WGS sequence"/>
</dbReference>
<evidence type="ECO:0000313" key="1">
    <source>
        <dbReference type="EMBL" id="CAG8692831.1"/>
    </source>
</evidence>
<dbReference type="AlphaFoldDB" id="A0A9N9EYM4"/>
<accession>A0A9N9EYM4</accession>
<organism evidence="1 2">
    <name type="scientific">Funneliformis mosseae</name>
    <name type="common">Endomycorrhizal fungus</name>
    <name type="synonym">Glomus mosseae</name>
    <dbReference type="NCBI Taxonomy" id="27381"/>
    <lineage>
        <taxon>Eukaryota</taxon>
        <taxon>Fungi</taxon>
        <taxon>Fungi incertae sedis</taxon>
        <taxon>Mucoromycota</taxon>
        <taxon>Glomeromycotina</taxon>
        <taxon>Glomeromycetes</taxon>
        <taxon>Glomerales</taxon>
        <taxon>Glomeraceae</taxon>
        <taxon>Funneliformis</taxon>
    </lineage>
</organism>
<gene>
    <name evidence="1" type="ORF">FMOSSE_LOCUS13430</name>
</gene>
<dbReference type="EMBL" id="CAJVPP010007940">
    <property type="protein sequence ID" value="CAG8692831.1"/>
    <property type="molecule type" value="Genomic_DNA"/>
</dbReference>
<sequence length="87" mass="9593">MIITFSVHNIPTPSQEPSFQPFVDSNTCFEKFSTSPVARDGNSRINCNIIDLGVTLVMGGTTYNLQVALAFSGLLWLENHVLLPLPR</sequence>
<proteinExistence type="predicted"/>
<feature type="non-terminal residue" evidence="1">
    <location>
        <position position="87"/>
    </location>
</feature>
<keyword evidence="2" id="KW-1185">Reference proteome</keyword>
<reference evidence="1" key="1">
    <citation type="submission" date="2021-06" db="EMBL/GenBank/DDBJ databases">
        <authorList>
            <person name="Kallberg Y."/>
            <person name="Tangrot J."/>
            <person name="Rosling A."/>
        </authorList>
    </citation>
    <scope>NUCLEOTIDE SEQUENCE</scope>
    <source>
        <strain evidence="1">87-6 pot B 2015</strain>
    </source>
</reference>